<gene>
    <name evidence="8" type="ORF">TELCIR_15149</name>
</gene>
<keyword evidence="2" id="KW-0813">Transport</keyword>
<sequence length="279" mass="30455">MPWKTDYKTATSAKDLKTKKNGIPPAVGRLPSPSVISVTDPYRNPGGISWFVAALFVVDDMAGGGLVTISTAMARTDFYVGFALFLLLMGITMYTAYALGQSWNILLNTWSIYRVHCRKPYASIGYRAMGANARKVVSVIIDVTQFGVATVYLLLSAKNIHDIVKTFTNTEFSYCIVVLIVAACLLPVTYLKSPQDFWVAVMIAMFTTAAAVILIVLGIALDYGLCSSYISEPSLKPKHLFLSIGTLVFACGGHAAFPTIQHDMKNPEDYNKSIFTAFA</sequence>
<protein>
    <submittedName>
        <fullName evidence="8">Transmembrane amino acid transporter protein</fullName>
    </submittedName>
</protein>
<feature type="transmembrane region" description="Helical" evidence="6">
    <location>
        <begin position="240"/>
        <end position="260"/>
    </location>
</feature>
<dbReference type="InterPro" id="IPR013057">
    <property type="entry name" value="AA_transpt_TM"/>
</dbReference>
<comment type="subcellular location">
    <subcellularLocation>
        <location evidence="1">Membrane</location>
    </subcellularLocation>
</comment>
<feature type="transmembrane region" description="Helical" evidence="6">
    <location>
        <begin position="197"/>
        <end position="220"/>
    </location>
</feature>
<dbReference type="PANTHER" id="PTHR48017">
    <property type="entry name" value="OS05G0424000 PROTEIN-RELATED"/>
    <property type="match status" value="1"/>
</dbReference>
<feature type="transmembrane region" description="Helical" evidence="6">
    <location>
        <begin position="136"/>
        <end position="155"/>
    </location>
</feature>
<feature type="transmembrane region" description="Helical" evidence="6">
    <location>
        <begin position="167"/>
        <end position="191"/>
    </location>
</feature>
<feature type="transmembrane region" description="Helical" evidence="6">
    <location>
        <begin position="79"/>
        <end position="100"/>
    </location>
</feature>
<evidence type="ECO:0000256" key="6">
    <source>
        <dbReference type="SAM" id="Phobius"/>
    </source>
</evidence>
<feature type="domain" description="Amino acid transporter transmembrane" evidence="7">
    <location>
        <begin position="47"/>
        <end position="277"/>
    </location>
</feature>
<dbReference type="Proteomes" id="UP000230423">
    <property type="component" value="Unassembled WGS sequence"/>
</dbReference>
<evidence type="ECO:0000313" key="8">
    <source>
        <dbReference type="EMBL" id="PIO63259.1"/>
    </source>
</evidence>
<proteinExistence type="predicted"/>
<dbReference type="AlphaFoldDB" id="A0A2G9TYZ6"/>
<keyword evidence="4 6" id="KW-1133">Transmembrane helix</keyword>
<keyword evidence="5 6" id="KW-0472">Membrane</keyword>
<keyword evidence="3 6" id="KW-0812">Transmembrane</keyword>
<name>A0A2G9TYZ6_TELCI</name>
<evidence type="ECO:0000256" key="3">
    <source>
        <dbReference type="ARBA" id="ARBA00022692"/>
    </source>
</evidence>
<organism evidence="8 9">
    <name type="scientific">Teladorsagia circumcincta</name>
    <name type="common">Brown stomach worm</name>
    <name type="synonym">Ostertagia circumcincta</name>
    <dbReference type="NCBI Taxonomy" id="45464"/>
    <lineage>
        <taxon>Eukaryota</taxon>
        <taxon>Metazoa</taxon>
        <taxon>Ecdysozoa</taxon>
        <taxon>Nematoda</taxon>
        <taxon>Chromadorea</taxon>
        <taxon>Rhabditida</taxon>
        <taxon>Rhabditina</taxon>
        <taxon>Rhabditomorpha</taxon>
        <taxon>Strongyloidea</taxon>
        <taxon>Trichostrongylidae</taxon>
        <taxon>Teladorsagia</taxon>
    </lineage>
</organism>
<evidence type="ECO:0000256" key="4">
    <source>
        <dbReference type="ARBA" id="ARBA00022989"/>
    </source>
</evidence>
<feature type="non-terminal residue" evidence="8">
    <location>
        <position position="279"/>
    </location>
</feature>
<dbReference type="EMBL" id="KZ351106">
    <property type="protein sequence ID" value="PIO63259.1"/>
    <property type="molecule type" value="Genomic_DNA"/>
</dbReference>
<keyword evidence="9" id="KW-1185">Reference proteome</keyword>
<evidence type="ECO:0000313" key="9">
    <source>
        <dbReference type="Proteomes" id="UP000230423"/>
    </source>
</evidence>
<evidence type="ECO:0000256" key="1">
    <source>
        <dbReference type="ARBA" id="ARBA00004370"/>
    </source>
</evidence>
<evidence type="ECO:0000259" key="7">
    <source>
        <dbReference type="Pfam" id="PF01490"/>
    </source>
</evidence>
<dbReference type="Pfam" id="PF01490">
    <property type="entry name" value="Aa_trans"/>
    <property type="match status" value="1"/>
</dbReference>
<evidence type="ECO:0000256" key="5">
    <source>
        <dbReference type="ARBA" id="ARBA00023136"/>
    </source>
</evidence>
<dbReference type="OrthoDB" id="655540at2759"/>
<feature type="transmembrane region" description="Helical" evidence="6">
    <location>
        <begin position="48"/>
        <end position="67"/>
    </location>
</feature>
<accession>A0A2G9TYZ6</accession>
<evidence type="ECO:0000256" key="2">
    <source>
        <dbReference type="ARBA" id="ARBA00022448"/>
    </source>
</evidence>
<dbReference type="GO" id="GO:0016020">
    <property type="term" value="C:membrane"/>
    <property type="evidence" value="ECO:0007669"/>
    <property type="project" value="UniProtKB-SubCell"/>
</dbReference>
<reference evidence="8 9" key="1">
    <citation type="submission" date="2015-09" db="EMBL/GenBank/DDBJ databases">
        <title>Draft genome of the parasitic nematode Teladorsagia circumcincta isolate WARC Sus (inbred).</title>
        <authorList>
            <person name="Mitreva M."/>
        </authorList>
    </citation>
    <scope>NUCLEOTIDE SEQUENCE [LARGE SCALE GENOMIC DNA]</scope>
    <source>
        <strain evidence="8 9">S</strain>
    </source>
</reference>